<evidence type="ECO:0000313" key="1">
    <source>
        <dbReference type="EMBL" id="KAL0907162.1"/>
    </source>
</evidence>
<reference evidence="1 2" key="1">
    <citation type="journal article" date="2024" name="Plant Biotechnol. J.">
        <title>Dendrobium thyrsiflorum genome and its molecular insights into genes involved in important horticultural traits.</title>
        <authorList>
            <person name="Chen B."/>
            <person name="Wang J.Y."/>
            <person name="Zheng P.J."/>
            <person name="Li K.L."/>
            <person name="Liang Y.M."/>
            <person name="Chen X.F."/>
            <person name="Zhang C."/>
            <person name="Zhao X."/>
            <person name="He X."/>
            <person name="Zhang G.Q."/>
            <person name="Liu Z.J."/>
            <person name="Xu Q."/>
        </authorList>
    </citation>
    <scope>NUCLEOTIDE SEQUENCE [LARGE SCALE GENOMIC DNA]</scope>
    <source>
        <strain evidence="1">GZMU011</strain>
    </source>
</reference>
<dbReference type="AlphaFoldDB" id="A0ABD0U9U2"/>
<protein>
    <submittedName>
        <fullName evidence="1">Uncharacterized protein</fullName>
    </submittedName>
</protein>
<proteinExistence type="predicted"/>
<dbReference type="EMBL" id="JANQDX010000018">
    <property type="protein sequence ID" value="KAL0907162.1"/>
    <property type="molecule type" value="Genomic_DNA"/>
</dbReference>
<comment type="caution">
    <text evidence="1">The sequence shown here is derived from an EMBL/GenBank/DDBJ whole genome shotgun (WGS) entry which is preliminary data.</text>
</comment>
<sequence length="79" mass="9225">MRRLNLISVTALMNMVGIRVWKNSTIDTVDCLIFNLYFRKLSVDSTHYNGGIHQTLSELMTEESLIVFEYCMSFHLDFT</sequence>
<organism evidence="1 2">
    <name type="scientific">Dendrobium thyrsiflorum</name>
    <name type="common">Pinecone-like raceme dendrobium</name>
    <name type="synonym">Orchid</name>
    <dbReference type="NCBI Taxonomy" id="117978"/>
    <lineage>
        <taxon>Eukaryota</taxon>
        <taxon>Viridiplantae</taxon>
        <taxon>Streptophyta</taxon>
        <taxon>Embryophyta</taxon>
        <taxon>Tracheophyta</taxon>
        <taxon>Spermatophyta</taxon>
        <taxon>Magnoliopsida</taxon>
        <taxon>Liliopsida</taxon>
        <taxon>Asparagales</taxon>
        <taxon>Orchidaceae</taxon>
        <taxon>Epidendroideae</taxon>
        <taxon>Malaxideae</taxon>
        <taxon>Dendrobiinae</taxon>
        <taxon>Dendrobium</taxon>
    </lineage>
</organism>
<dbReference type="Proteomes" id="UP001552299">
    <property type="component" value="Unassembled WGS sequence"/>
</dbReference>
<keyword evidence="2" id="KW-1185">Reference proteome</keyword>
<name>A0ABD0U9U2_DENTH</name>
<evidence type="ECO:0000313" key="2">
    <source>
        <dbReference type="Proteomes" id="UP001552299"/>
    </source>
</evidence>
<accession>A0ABD0U9U2</accession>
<gene>
    <name evidence="1" type="ORF">M5K25_025710</name>
</gene>